<dbReference type="EMBL" id="JBAMIC010002892">
    <property type="protein sequence ID" value="KAK7089109.1"/>
    <property type="molecule type" value="Genomic_DNA"/>
</dbReference>
<evidence type="ECO:0000256" key="7">
    <source>
        <dbReference type="ARBA" id="ARBA00022840"/>
    </source>
</evidence>
<evidence type="ECO:0000256" key="5">
    <source>
        <dbReference type="ARBA" id="ARBA00022741"/>
    </source>
</evidence>
<evidence type="ECO:0000256" key="3">
    <source>
        <dbReference type="ARBA" id="ARBA00009225"/>
    </source>
</evidence>
<keyword evidence="13" id="KW-1133">Transmembrane helix</keyword>
<feature type="domain" description="Hexokinase C-terminal" evidence="15">
    <location>
        <begin position="376"/>
        <end position="618"/>
    </location>
</feature>
<evidence type="ECO:0000256" key="9">
    <source>
        <dbReference type="ARBA" id="ARBA00044613"/>
    </source>
</evidence>
<accession>A0AAN9ALV8</accession>
<evidence type="ECO:0000256" key="6">
    <source>
        <dbReference type="ARBA" id="ARBA00022777"/>
    </source>
</evidence>
<evidence type="ECO:0000313" key="17">
    <source>
        <dbReference type="Proteomes" id="UP001374579"/>
    </source>
</evidence>
<proteinExistence type="inferred from homology"/>
<dbReference type="PANTHER" id="PTHR19443:SF16">
    <property type="entry name" value="HEXOKINASE TYPE 1-RELATED"/>
    <property type="match status" value="1"/>
</dbReference>
<keyword evidence="8 12" id="KW-0324">Glycolysis</keyword>
<dbReference type="InterPro" id="IPR022672">
    <property type="entry name" value="Hexokinase_N"/>
</dbReference>
<comment type="similarity">
    <text evidence="3 12">Belongs to the hexokinase family.</text>
</comment>
<gene>
    <name evidence="16" type="ORF">V1264_024808</name>
</gene>
<evidence type="ECO:0000256" key="1">
    <source>
        <dbReference type="ARBA" id="ARBA00004888"/>
    </source>
</evidence>
<evidence type="ECO:0000256" key="8">
    <source>
        <dbReference type="ARBA" id="ARBA00023152"/>
    </source>
</evidence>
<feature type="domain" description="Hexokinase N-terminal" evidence="14">
    <location>
        <begin position="216"/>
        <end position="369"/>
    </location>
</feature>
<dbReference type="InterPro" id="IPR001312">
    <property type="entry name" value="Hexokinase"/>
</dbReference>
<comment type="catalytic activity">
    <reaction evidence="9">
        <text>a D-hexose + ATP = a D-hexose 6-phosphate + ADP + H(+)</text>
        <dbReference type="Rhea" id="RHEA:22740"/>
        <dbReference type="ChEBI" id="CHEBI:4194"/>
        <dbReference type="ChEBI" id="CHEBI:15378"/>
        <dbReference type="ChEBI" id="CHEBI:30616"/>
        <dbReference type="ChEBI" id="CHEBI:229467"/>
        <dbReference type="ChEBI" id="CHEBI:456216"/>
        <dbReference type="EC" id="2.7.1.1"/>
    </reaction>
    <physiologicalReaction direction="left-to-right" evidence="9">
        <dbReference type="Rhea" id="RHEA:22741"/>
    </physiologicalReaction>
</comment>
<evidence type="ECO:0000256" key="13">
    <source>
        <dbReference type="SAM" id="Phobius"/>
    </source>
</evidence>
<dbReference type="GO" id="GO:0006006">
    <property type="term" value="P:glucose metabolic process"/>
    <property type="evidence" value="ECO:0007669"/>
    <property type="project" value="TreeGrafter"/>
</dbReference>
<protein>
    <recommendedName>
        <fullName evidence="12">Phosphotransferase</fullName>
        <ecNumber evidence="12">2.7.1.-</ecNumber>
    </recommendedName>
</protein>
<comment type="catalytic activity">
    <reaction evidence="11">
        <text>D-glucose + ATP = D-glucose 6-phosphate + ADP + H(+)</text>
        <dbReference type="Rhea" id="RHEA:17825"/>
        <dbReference type="ChEBI" id="CHEBI:4167"/>
        <dbReference type="ChEBI" id="CHEBI:15378"/>
        <dbReference type="ChEBI" id="CHEBI:30616"/>
        <dbReference type="ChEBI" id="CHEBI:61548"/>
        <dbReference type="ChEBI" id="CHEBI:456216"/>
        <dbReference type="EC" id="2.7.1.1"/>
    </reaction>
    <physiologicalReaction direction="left-to-right" evidence="11">
        <dbReference type="Rhea" id="RHEA:17826"/>
    </physiologicalReaction>
</comment>
<evidence type="ECO:0000259" key="15">
    <source>
        <dbReference type="Pfam" id="PF03727"/>
    </source>
</evidence>
<evidence type="ECO:0000256" key="10">
    <source>
        <dbReference type="ARBA" id="ARBA00047905"/>
    </source>
</evidence>
<keyword evidence="6 12" id="KW-0418">Kinase</keyword>
<keyword evidence="5 12" id="KW-0547">Nucleotide-binding</keyword>
<reference evidence="16 17" key="1">
    <citation type="submission" date="2024-02" db="EMBL/GenBank/DDBJ databases">
        <title>Chromosome-scale genome assembly of the rough periwinkle Littorina saxatilis.</title>
        <authorList>
            <person name="De Jode A."/>
            <person name="Faria R."/>
            <person name="Formenti G."/>
            <person name="Sims Y."/>
            <person name="Smith T.P."/>
            <person name="Tracey A."/>
            <person name="Wood J.M.D."/>
            <person name="Zagrodzka Z.B."/>
            <person name="Johannesson K."/>
            <person name="Butlin R.K."/>
            <person name="Leder E.H."/>
        </authorList>
    </citation>
    <scope>NUCLEOTIDE SEQUENCE [LARGE SCALE GENOMIC DNA]</scope>
    <source>
        <strain evidence="16">Snail1</strain>
        <tissue evidence="16">Muscle</tissue>
    </source>
</reference>
<comment type="catalytic activity">
    <reaction evidence="10">
        <text>D-fructose + ATP = D-fructose 6-phosphate + ADP + H(+)</text>
        <dbReference type="Rhea" id="RHEA:16125"/>
        <dbReference type="ChEBI" id="CHEBI:15378"/>
        <dbReference type="ChEBI" id="CHEBI:30616"/>
        <dbReference type="ChEBI" id="CHEBI:37721"/>
        <dbReference type="ChEBI" id="CHEBI:61527"/>
        <dbReference type="ChEBI" id="CHEBI:456216"/>
        <dbReference type="EC" id="2.7.1.1"/>
    </reaction>
    <physiologicalReaction direction="left-to-right" evidence="10">
        <dbReference type="Rhea" id="RHEA:16126"/>
    </physiologicalReaction>
</comment>
<evidence type="ECO:0000256" key="11">
    <source>
        <dbReference type="ARBA" id="ARBA00048160"/>
    </source>
</evidence>
<dbReference type="GO" id="GO:0008865">
    <property type="term" value="F:fructokinase activity"/>
    <property type="evidence" value="ECO:0007669"/>
    <property type="project" value="TreeGrafter"/>
</dbReference>
<dbReference type="Pfam" id="PF03727">
    <property type="entry name" value="Hexokinase_2"/>
    <property type="match status" value="1"/>
</dbReference>
<dbReference type="PANTHER" id="PTHR19443">
    <property type="entry name" value="HEXOKINASE"/>
    <property type="match status" value="1"/>
</dbReference>
<evidence type="ECO:0000256" key="12">
    <source>
        <dbReference type="RuleBase" id="RU362007"/>
    </source>
</evidence>
<dbReference type="Proteomes" id="UP001374579">
    <property type="component" value="Unassembled WGS sequence"/>
</dbReference>
<dbReference type="PROSITE" id="PS51748">
    <property type="entry name" value="HEXOKINASE_2"/>
    <property type="match status" value="1"/>
</dbReference>
<dbReference type="PRINTS" id="PR00475">
    <property type="entry name" value="HEXOKINASE"/>
</dbReference>
<dbReference type="InterPro" id="IPR022673">
    <property type="entry name" value="Hexokinase_C"/>
</dbReference>
<dbReference type="GO" id="GO:0005739">
    <property type="term" value="C:mitochondrion"/>
    <property type="evidence" value="ECO:0007669"/>
    <property type="project" value="TreeGrafter"/>
</dbReference>
<dbReference type="GO" id="GO:0005524">
    <property type="term" value="F:ATP binding"/>
    <property type="evidence" value="ECO:0007669"/>
    <property type="project" value="UniProtKB-UniRule"/>
</dbReference>
<dbReference type="GO" id="GO:0001678">
    <property type="term" value="P:intracellular glucose homeostasis"/>
    <property type="evidence" value="ECO:0007669"/>
    <property type="project" value="InterPro"/>
</dbReference>
<evidence type="ECO:0000313" key="16">
    <source>
        <dbReference type="EMBL" id="KAK7089109.1"/>
    </source>
</evidence>
<evidence type="ECO:0000256" key="2">
    <source>
        <dbReference type="ARBA" id="ARBA00005028"/>
    </source>
</evidence>
<comment type="caution">
    <text evidence="16">The sequence shown here is derived from an EMBL/GenBank/DDBJ whole genome shotgun (WGS) entry which is preliminary data.</text>
</comment>
<keyword evidence="17" id="KW-1185">Reference proteome</keyword>
<sequence>MARYPPTAEKGAIGTDVLVCHWSDANHKHDCTVTDGYEFDNVITDQVTVEITETEEAFEGLYMCFFVPSQGKDTHACDFKITFESEKAVDSTQTTPPLNEGNTLNTTLIAAVCVIVVVTIVCVMLGIFWKCFKNKTRLKEEAGYPLIDLEQKQIPEHLEGLELPKKNLEASLKKSRKPSDLMAILERETKQGLDNITRSEEDNTTPSVGDDITQSDADLQMYRLYCPLMDQTGNAELLVVDVGSTLLQISFVILQEQVIITSESYMMKTASGIQMFALIAESIKTFVCEKKLTKRSPLHAAIIFPFPCHQTSLKKARLAKWTREFCCEDVVDKDIQELLQNALQKRKTPFKVELVAIVNDAVSTLVSVAHKTPECKIALTVGSGFNACFVEQWRRVGTSSTEETQPEGVVYNTELGALGDNGCLTEFRTQFDRDIDDLSSKPESQIFEKMVSWTYIGDIVRLALKRLRQEDLLLHLEDQKDQSCKLFQQDSITSDRVAMIASDTESDTESPYQKTKDILTELEVKQYTEEDMTTIRYVCRLVCDRAIYLTSAALATLINRLNQPGVMVVVGGQLNKKLPHFGEIVYSTTNKLVKPELKDKFLLVSSAGCRNVGAALIAEASMRQN</sequence>
<dbReference type="Gene3D" id="3.30.420.40">
    <property type="match status" value="1"/>
</dbReference>
<evidence type="ECO:0000256" key="4">
    <source>
        <dbReference type="ARBA" id="ARBA00022679"/>
    </source>
</evidence>
<dbReference type="GO" id="GO:0005536">
    <property type="term" value="F:D-glucose binding"/>
    <property type="evidence" value="ECO:0007669"/>
    <property type="project" value="InterPro"/>
</dbReference>
<feature type="transmembrane region" description="Helical" evidence="13">
    <location>
        <begin position="108"/>
        <end position="129"/>
    </location>
</feature>
<organism evidence="16 17">
    <name type="scientific">Littorina saxatilis</name>
    <dbReference type="NCBI Taxonomy" id="31220"/>
    <lineage>
        <taxon>Eukaryota</taxon>
        <taxon>Metazoa</taxon>
        <taxon>Spiralia</taxon>
        <taxon>Lophotrochozoa</taxon>
        <taxon>Mollusca</taxon>
        <taxon>Gastropoda</taxon>
        <taxon>Caenogastropoda</taxon>
        <taxon>Littorinimorpha</taxon>
        <taxon>Littorinoidea</taxon>
        <taxon>Littorinidae</taxon>
        <taxon>Littorina</taxon>
    </lineage>
</organism>
<name>A0AAN9ALV8_9CAEN</name>
<dbReference type="SUPFAM" id="SSF53067">
    <property type="entry name" value="Actin-like ATPase domain"/>
    <property type="match status" value="2"/>
</dbReference>
<keyword evidence="13" id="KW-0472">Membrane</keyword>
<comment type="pathway">
    <text evidence="2">Carbohydrate metabolism; hexose metabolism.</text>
</comment>
<dbReference type="Gene3D" id="3.40.367.20">
    <property type="match status" value="1"/>
</dbReference>
<keyword evidence="4 12" id="KW-0808">Transferase</keyword>
<dbReference type="GO" id="GO:0006096">
    <property type="term" value="P:glycolytic process"/>
    <property type="evidence" value="ECO:0007669"/>
    <property type="project" value="UniProtKB-KW"/>
</dbReference>
<keyword evidence="13" id="KW-0812">Transmembrane</keyword>
<dbReference type="GO" id="GO:0004340">
    <property type="term" value="F:glucokinase activity"/>
    <property type="evidence" value="ECO:0007669"/>
    <property type="project" value="TreeGrafter"/>
</dbReference>
<dbReference type="GO" id="GO:0005829">
    <property type="term" value="C:cytosol"/>
    <property type="evidence" value="ECO:0007669"/>
    <property type="project" value="TreeGrafter"/>
</dbReference>
<dbReference type="InterPro" id="IPR043129">
    <property type="entry name" value="ATPase_NBD"/>
</dbReference>
<evidence type="ECO:0000259" key="14">
    <source>
        <dbReference type="Pfam" id="PF00349"/>
    </source>
</evidence>
<keyword evidence="7 12" id="KW-0067">ATP-binding</keyword>
<dbReference type="EC" id="2.7.1.-" evidence="12"/>
<dbReference type="AlphaFoldDB" id="A0AAN9ALV8"/>
<comment type="pathway">
    <text evidence="1">Carbohydrate degradation; glycolysis; D-glyceraldehyde 3-phosphate and glycerone phosphate from D-glucose: step 1/4.</text>
</comment>
<dbReference type="Pfam" id="PF00349">
    <property type="entry name" value="Hexokinase_1"/>
    <property type="match status" value="1"/>
</dbReference>